<keyword evidence="7 15" id="KW-0548">Nucleotidyltransferase</keyword>
<dbReference type="PIRSF" id="PIRSF004491">
    <property type="entry name" value="FAD_Synth"/>
    <property type="match status" value="1"/>
</dbReference>
<keyword evidence="12" id="KW-0511">Multifunctional enzyme</keyword>
<accession>A0AAE3XQ19</accession>
<dbReference type="GO" id="GO:0006747">
    <property type="term" value="P:FAD biosynthetic process"/>
    <property type="evidence" value="ECO:0007669"/>
    <property type="project" value="UniProtKB-UniRule"/>
</dbReference>
<feature type="domain" description="Riboflavin kinase" evidence="16">
    <location>
        <begin position="182"/>
        <end position="306"/>
    </location>
</feature>
<dbReference type="PANTHER" id="PTHR22749">
    <property type="entry name" value="RIBOFLAVIN KINASE/FMN ADENYLYLTRANSFERASE"/>
    <property type="match status" value="1"/>
</dbReference>
<evidence type="ECO:0000256" key="14">
    <source>
        <dbReference type="ARBA" id="ARBA00049494"/>
    </source>
</evidence>
<dbReference type="GO" id="GO:0009231">
    <property type="term" value="P:riboflavin biosynthetic process"/>
    <property type="evidence" value="ECO:0007669"/>
    <property type="project" value="InterPro"/>
</dbReference>
<dbReference type="GO" id="GO:0005524">
    <property type="term" value="F:ATP binding"/>
    <property type="evidence" value="ECO:0007669"/>
    <property type="project" value="UniProtKB-UniRule"/>
</dbReference>
<dbReference type="SUPFAM" id="SSF82114">
    <property type="entry name" value="Riboflavin kinase-like"/>
    <property type="match status" value="1"/>
</dbReference>
<dbReference type="EC" id="2.7.1.26" evidence="15"/>
<evidence type="ECO:0000259" key="16">
    <source>
        <dbReference type="SMART" id="SM00904"/>
    </source>
</evidence>
<evidence type="ECO:0000256" key="6">
    <source>
        <dbReference type="ARBA" id="ARBA00022679"/>
    </source>
</evidence>
<dbReference type="InterPro" id="IPR015864">
    <property type="entry name" value="FAD_synthase"/>
</dbReference>
<comment type="catalytic activity">
    <reaction evidence="13 15">
        <text>riboflavin + ATP = FMN + ADP + H(+)</text>
        <dbReference type="Rhea" id="RHEA:14357"/>
        <dbReference type="ChEBI" id="CHEBI:15378"/>
        <dbReference type="ChEBI" id="CHEBI:30616"/>
        <dbReference type="ChEBI" id="CHEBI:57986"/>
        <dbReference type="ChEBI" id="CHEBI:58210"/>
        <dbReference type="ChEBI" id="CHEBI:456216"/>
        <dbReference type="EC" id="2.7.1.26"/>
    </reaction>
</comment>
<evidence type="ECO:0000256" key="2">
    <source>
        <dbReference type="ARBA" id="ARBA00004726"/>
    </source>
</evidence>
<keyword evidence="10 15" id="KW-0274">FAD</keyword>
<keyword evidence="6 15" id="KW-0808">Transferase</keyword>
<evidence type="ECO:0000256" key="12">
    <source>
        <dbReference type="ARBA" id="ARBA00023268"/>
    </source>
</evidence>
<dbReference type="InterPro" id="IPR023468">
    <property type="entry name" value="Riboflavin_kinase"/>
</dbReference>
<dbReference type="Gene3D" id="2.40.30.30">
    <property type="entry name" value="Riboflavin kinase-like"/>
    <property type="match status" value="1"/>
</dbReference>
<dbReference type="SMART" id="SM00904">
    <property type="entry name" value="Flavokinase"/>
    <property type="match status" value="1"/>
</dbReference>
<dbReference type="NCBIfam" id="TIGR00083">
    <property type="entry name" value="ribF"/>
    <property type="match status" value="1"/>
</dbReference>
<dbReference type="InterPro" id="IPR015865">
    <property type="entry name" value="Riboflavin_kinase_bac/euk"/>
</dbReference>
<dbReference type="InterPro" id="IPR014729">
    <property type="entry name" value="Rossmann-like_a/b/a_fold"/>
</dbReference>
<dbReference type="Pfam" id="PF01687">
    <property type="entry name" value="Flavokinase"/>
    <property type="match status" value="1"/>
</dbReference>
<dbReference type="GO" id="GO:0003919">
    <property type="term" value="F:FMN adenylyltransferase activity"/>
    <property type="evidence" value="ECO:0007669"/>
    <property type="project" value="UniProtKB-UniRule"/>
</dbReference>
<dbReference type="PANTHER" id="PTHR22749:SF6">
    <property type="entry name" value="RIBOFLAVIN KINASE"/>
    <property type="match status" value="1"/>
</dbReference>
<comment type="caution">
    <text evidence="17">The sequence shown here is derived from an EMBL/GenBank/DDBJ whole genome shotgun (WGS) entry which is preliminary data.</text>
</comment>
<organism evidence="17 18">
    <name type="scientific">Aureibacter tunicatorum</name>
    <dbReference type="NCBI Taxonomy" id="866807"/>
    <lineage>
        <taxon>Bacteria</taxon>
        <taxon>Pseudomonadati</taxon>
        <taxon>Bacteroidota</taxon>
        <taxon>Cytophagia</taxon>
        <taxon>Cytophagales</taxon>
        <taxon>Persicobacteraceae</taxon>
        <taxon>Aureibacter</taxon>
    </lineage>
</organism>
<dbReference type="FunFam" id="3.40.50.620:FF:000021">
    <property type="entry name" value="Riboflavin biosynthesis protein"/>
    <property type="match status" value="1"/>
</dbReference>
<dbReference type="NCBIfam" id="NF004160">
    <property type="entry name" value="PRK05627.1-3"/>
    <property type="match status" value="1"/>
</dbReference>
<evidence type="ECO:0000313" key="17">
    <source>
        <dbReference type="EMBL" id="MDR6239851.1"/>
    </source>
</evidence>
<evidence type="ECO:0000313" key="18">
    <source>
        <dbReference type="Proteomes" id="UP001185092"/>
    </source>
</evidence>
<evidence type="ECO:0000256" key="10">
    <source>
        <dbReference type="ARBA" id="ARBA00022827"/>
    </source>
</evidence>
<keyword evidence="4 15" id="KW-0285">Flavoprotein</keyword>
<keyword evidence="11 15" id="KW-0067">ATP-binding</keyword>
<dbReference type="GO" id="GO:0009398">
    <property type="term" value="P:FMN biosynthetic process"/>
    <property type="evidence" value="ECO:0007669"/>
    <property type="project" value="UniProtKB-UniRule"/>
</dbReference>
<keyword evidence="18" id="KW-1185">Reference proteome</keyword>
<dbReference type="Gene3D" id="3.40.50.620">
    <property type="entry name" value="HUPs"/>
    <property type="match status" value="1"/>
</dbReference>
<sequence length="307" mass="35220">MKIYNAFDNFRIPNCPVVTSGSFDGVHEGHKKIISRLKDIAKDNHGETVLITFWPHPRLVLEHDHKLKLLSTFDEKLKLLEASGIDHLIKVPFTKEFASLSSAEFIQKILIDKIGTQKLVIGYDHRFGKNREGSFEFLKQHAHLYPFDIEEISRHDIDDVGLSSSKIRRLLDSGNVNKAKKYLGRPYEINGTVIHGNKIGRSIGFPTANINIAEDYKLVPLNGVYSVEIIINRDDKVYKGMMNIGNRPTIDNHPSIEVNIFDFEQNIYNKHIQINFIDRIRDEIKFNNIDELKNQLAKDKIVALSSF</sequence>
<comment type="function">
    <text evidence="1">Catalyzes the phosphorylation of riboflavin to FMN followed by the adenylation of FMN to FAD.</text>
</comment>
<protein>
    <recommendedName>
        <fullName evidence="15">Riboflavin biosynthesis protein</fullName>
    </recommendedName>
    <domain>
        <recommendedName>
            <fullName evidence="15">Riboflavin kinase</fullName>
            <ecNumber evidence="15">2.7.1.26</ecNumber>
        </recommendedName>
        <alternativeName>
            <fullName evidence="15">Flavokinase</fullName>
        </alternativeName>
    </domain>
    <domain>
        <recommendedName>
            <fullName evidence="15">FMN adenylyltransferase</fullName>
            <ecNumber evidence="15">2.7.7.2</ecNumber>
        </recommendedName>
        <alternativeName>
            <fullName evidence="15">FAD pyrophosphorylase</fullName>
        </alternativeName>
        <alternativeName>
            <fullName evidence="15">FAD synthase</fullName>
        </alternativeName>
    </domain>
</protein>
<evidence type="ECO:0000256" key="7">
    <source>
        <dbReference type="ARBA" id="ARBA00022695"/>
    </source>
</evidence>
<dbReference type="EMBL" id="JAVDQD010000003">
    <property type="protein sequence ID" value="MDR6239851.1"/>
    <property type="molecule type" value="Genomic_DNA"/>
</dbReference>
<dbReference type="RefSeq" id="WP_309939654.1">
    <property type="nucleotide sequence ID" value="NZ_AP025305.1"/>
</dbReference>
<dbReference type="AlphaFoldDB" id="A0AAE3XQ19"/>
<evidence type="ECO:0000256" key="15">
    <source>
        <dbReference type="PIRNR" id="PIRNR004491"/>
    </source>
</evidence>
<gene>
    <name evidence="17" type="ORF">HNQ88_002899</name>
</gene>
<reference evidence="17" key="1">
    <citation type="submission" date="2023-07" db="EMBL/GenBank/DDBJ databases">
        <title>Genomic Encyclopedia of Type Strains, Phase IV (KMG-IV): sequencing the most valuable type-strain genomes for metagenomic binning, comparative biology and taxonomic classification.</title>
        <authorList>
            <person name="Goeker M."/>
        </authorList>
    </citation>
    <scope>NUCLEOTIDE SEQUENCE</scope>
    <source>
        <strain evidence="17">DSM 26174</strain>
    </source>
</reference>
<evidence type="ECO:0000256" key="9">
    <source>
        <dbReference type="ARBA" id="ARBA00022777"/>
    </source>
</evidence>
<dbReference type="InterPro" id="IPR002606">
    <property type="entry name" value="Riboflavin_kinase_bac"/>
</dbReference>
<dbReference type="GO" id="GO:0008531">
    <property type="term" value="F:riboflavin kinase activity"/>
    <property type="evidence" value="ECO:0007669"/>
    <property type="project" value="UniProtKB-UniRule"/>
</dbReference>
<dbReference type="InterPro" id="IPR023465">
    <property type="entry name" value="Riboflavin_kinase_dom_sf"/>
</dbReference>
<dbReference type="CDD" id="cd02064">
    <property type="entry name" value="FAD_synthetase_N"/>
    <property type="match status" value="1"/>
</dbReference>
<comment type="pathway">
    <text evidence="3 15">Cofactor biosynthesis; FMN biosynthesis; FMN from riboflavin (ATP route): step 1/1.</text>
</comment>
<dbReference type="SUPFAM" id="SSF52374">
    <property type="entry name" value="Nucleotidylyl transferase"/>
    <property type="match status" value="1"/>
</dbReference>
<dbReference type="EC" id="2.7.7.2" evidence="15"/>
<dbReference type="Pfam" id="PF06574">
    <property type="entry name" value="FAD_syn"/>
    <property type="match status" value="1"/>
</dbReference>
<keyword evidence="5 15" id="KW-0288">FMN</keyword>
<keyword evidence="8 15" id="KW-0547">Nucleotide-binding</keyword>
<comment type="similarity">
    <text evidence="15">Belongs to the ribF family.</text>
</comment>
<evidence type="ECO:0000256" key="4">
    <source>
        <dbReference type="ARBA" id="ARBA00022630"/>
    </source>
</evidence>
<evidence type="ECO:0000256" key="13">
    <source>
        <dbReference type="ARBA" id="ARBA00047880"/>
    </source>
</evidence>
<dbReference type="Proteomes" id="UP001185092">
    <property type="component" value="Unassembled WGS sequence"/>
</dbReference>
<evidence type="ECO:0000256" key="8">
    <source>
        <dbReference type="ARBA" id="ARBA00022741"/>
    </source>
</evidence>
<evidence type="ECO:0000256" key="1">
    <source>
        <dbReference type="ARBA" id="ARBA00002121"/>
    </source>
</evidence>
<comment type="pathway">
    <text evidence="2 15">Cofactor biosynthesis; FAD biosynthesis; FAD from FMN: step 1/1.</text>
</comment>
<evidence type="ECO:0000256" key="5">
    <source>
        <dbReference type="ARBA" id="ARBA00022643"/>
    </source>
</evidence>
<proteinExistence type="inferred from homology"/>
<dbReference type="NCBIfam" id="NF004162">
    <property type="entry name" value="PRK05627.1-5"/>
    <property type="match status" value="1"/>
</dbReference>
<keyword evidence="9 15" id="KW-0418">Kinase</keyword>
<evidence type="ECO:0000256" key="3">
    <source>
        <dbReference type="ARBA" id="ARBA00005201"/>
    </source>
</evidence>
<comment type="catalytic activity">
    <reaction evidence="14 15">
        <text>FMN + ATP + H(+) = FAD + diphosphate</text>
        <dbReference type="Rhea" id="RHEA:17237"/>
        <dbReference type="ChEBI" id="CHEBI:15378"/>
        <dbReference type="ChEBI" id="CHEBI:30616"/>
        <dbReference type="ChEBI" id="CHEBI:33019"/>
        <dbReference type="ChEBI" id="CHEBI:57692"/>
        <dbReference type="ChEBI" id="CHEBI:58210"/>
        <dbReference type="EC" id="2.7.7.2"/>
    </reaction>
</comment>
<name>A0AAE3XQ19_9BACT</name>
<evidence type="ECO:0000256" key="11">
    <source>
        <dbReference type="ARBA" id="ARBA00022840"/>
    </source>
</evidence>